<dbReference type="RefSeq" id="WP_183602277.1">
    <property type="nucleotide sequence ID" value="NZ_JACHXK010000011.1"/>
</dbReference>
<dbReference type="EMBL" id="JACHXK010000011">
    <property type="protein sequence ID" value="MBB3112219.1"/>
    <property type="molecule type" value="Genomic_DNA"/>
</dbReference>
<reference evidence="2 3" key="1">
    <citation type="submission" date="2020-08" db="EMBL/GenBank/DDBJ databases">
        <title>Genomic Encyclopedia of Type Strains, Phase III (KMG-III): the genomes of soil and plant-associated and newly described type strains.</title>
        <authorList>
            <person name="Whitman W."/>
        </authorList>
    </citation>
    <scope>NUCLEOTIDE SEQUENCE [LARGE SCALE GENOMIC DNA]</scope>
    <source>
        <strain evidence="2 3">CECT 5862</strain>
    </source>
</reference>
<evidence type="ECO:0000313" key="2">
    <source>
        <dbReference type="EMBL" id="MBB3112219.1"/>
    </source>
</evidence>
<evidence type="ECO:0000256" key="1">
    <source>
        <dbReference type="SAM" id="Phobius"/>
    </source>
</evidence>
<comment type="caution">
    <text evidence="2">The sequence shown here is derived from an EMBL/GenBank/DDBJ whole genome shotgun (WGS) entry which is preliminary data.</text>
</comment>
<organism evidence="2 3">
    <name type="scientific">Paenibacillus phyllosphaerae</name>
    <dbReference type="NCBI Taxonomy" id="274593"/>
    <lineage>
        <taxon>Bacteria</taxon>
        <taxon>Bacillati</taxon>
        <taxon>Bacillota</taxon>
        <taxon>Bacilli</taxon>
        <taxon>Bacillales</taxon>
        <taxon>Paenibacillaceae</taxon>
        <taxon>Paenibacillus</taxon>
    </lineage>
</organism>
<feature type="transmembrane region" description="Helical" evidence="1">
    <location>
        <begin position="45"/>
        <end position="65"/>
    </location>
</feature>
<keyword evidence="1" id="KW-0472">Membrane</keyword>
<evidence type="ECO:0000313" key="3">
    <source>
        <dbReference type="Proteomes" id="UP000570361"/>
    </source>
</evidence>
<sequence>MFRARRVPPGRYVMLVIPISYIRQFIIYDFIGGSAAYWLMQKGHLPVVSAFIGSMIAPIAMKRAVQSGSRLRRVKAIPYRLAAQQRAAAHGLQGKA</sequence>
<name>A0A7W5B0K6_9BACL</name>
<protein>
    <submittedName>
        <fullName evidence="2">Uncharacterized protein</fullName>
    </submittedName>
</protein>
<keyword evidence="3" id="KW-1185">Reference proteome</keyword>
<dbReference type="AlphaFoldDB" id="A0A7W5B0K6"/>
<accession>A0A7W5B0K6</accession>
<feature type="transmembrane region" description="Helical" evidence="1">
    <location>
        <begin position="12"/>
        <end position="39"/>
    </location>
</feature>
<keyword evidence="1" id="KW-0812">Transmembrane</keyword>
<keyword evidence="1" id="KW-1133">Transmembrane helix</keyword>
<dbReference type="Proteomes" id="UP000570361">
    <property type="component" value="Unassembled WGS sequence"/>
</dbReference>
<gene>
    <name evidence="2" type="ORF">FHS18_004305</name>
</gene>
<proteinExistence type="predicted"/>